<dbReference type="EMBL" id="JBBNAF010000009">
    <property type="protein sequence ID" value="KAK9115219.1"/>
    <property type="molecule type" value="Genomic_DNA"/>
</dbReference>
<proteinExistence type="predicted"/>
<dbReference type="InterPro" id="IPR033464">
    <property type="entry name" value="CSN8_PSD8_EIF3K"/>
</dbReference>
<feature type="domain" description="CSN8/PSMD8/EIF3K" evidence="1">
    <location>
        <begin position="1"/>
        <end position="53"/>
    </location>
</feature>
<dbReference type="AlphaFoldDB" id="A0AAP0IGP1"/>
<comment type="caution">
    <text evidence="2">The sequence shown here is derived from an EMBL/GenBank/DDBJ whole genome shotgun (WGS) entry which is preliminary data.</text>
</comment>
<evidence type="ECO:0000313" key="3">
    <source>
        <dbReference type="Proteomes" id="UP001420932"/>
    </source>
</evidence>
<reference evidence="2 3" key="1">
    <citation type="submission" date="2024-01" db="EMBL/GenBank/DDBJ databases">
        <title>Genome assemblies of Stephania.</title>
        <authorList>
            <person name="Yang L."/>
        </authorList>
    </citation>
    <scope>NUCLEOTIDE SEQUENCE [LARGE SCALE GENOMIC DNA]</scope>
    <source>
        <strain evidence="2">YNDBR</strain>
        <tissue evidence="2">Leaf</tissue>
    </source>
</reference>
<evidence type="ECO:0000313" key="2">
    <source>
        <dbReference type="EMBL" id="KAK9115219.1"/>
    </source>
</evidence>
<dbReference type="Pfam" id="PF10075">
    <property type="entry name" value="CSN8_PSD8_EIF3K"/>
    <property type="match status" value="1"/>
</dbReference>
<dbReference type="Proteomes" id="UP001420932">
    <property type="component" value="Unassembled WGS sequence"/>
</dbReference>
<sequence length="65" mass="7547">MPELVKESVAEVAAVWRIGQQLWRRDFAAVHEAVRGFDWSAEVRDLVLAFSGKVFEKLDLCYFFL</sequence>
<gene>
    <name evidence="2" type="ORF">Syun_022016</name>
</gene>
<accession>A0AAP0IGP1</accession>
<evidence type="ECO:0000259" key="1">
    <source>
        <dbReference type="Pfam" id="PF10075"/>
    </source>
</evidence>
<keyword evidence="3" id="KW-1185">Reference proteome</keyword>
<organism evidence="2 3">
    <name type="scientific">Stephania yunnanensis</name>
    <dbReference type="NCBI Taxonomy" id="152371"/>
    <lineage>
        <taxon>Eukaryota</taxon>
        <taxon>Viridiplantae</taxon>
        <taxon>Streptophyta</taxon>
        <taxon>Embryophyta</taxon>
        <taxon>Tracheophyta</taxon>
        <taxon>Spermatophyta</taxon>
        <taxon>Magnoliopsida</taxon>
        <taxon>Ranunculales</taxon>
        <taxon>Menispermaceae</taxon>
        <taxon>Menispermoideae</taxon>
        <taxon>Cissampelideae</taxon>
        <taxon>Stephania</taxon>
    </lineage>
</organism>
<name>A0AAP0IGP1_9MAGN</name>
<protein>
    <recommendedName>
        <fullName evidence="1">CSN8/PSMD8/EIF3K domain-containing protein</fullName>
    </recommendedName>
</protein>